<evidence type="ECO:0000256" key="3">
    <source>
        <dbReference type="ARBA" id="ARBA00022559"/>
    </source>
</evidence>
<reference evidence="7" key="2">
    <citation type="submission" date="2022-10" db="EMBL/GenBank/DDBJ databases">
        <authorList>
            <consortium name="ENA_rothamsted_submissions"/>
            <consortium name="culmorum"/>
            <person name="King R."/>
        </authorList>
    </citation>
    <scope>NUCLEOTIDE SEQUENCE</scope>
</reference>
<evidence type="ECO:0000256" key="1">
    <source>
        <dbReference type="ARBA" id="ARBA00004613"/>
    </source>
</evidence>
<dbReference type="GO" id="GO:0005576">
    <property type="term" value="C:extracellular region"/>
    <property type="evidence" value="ECO:0007669"/>
    <property type="project" value="UniProtKB-SubCell"/>
</dbReference>
<dbReference type="PANTHER" id="PTHR11475:SF4">
    <property type="entry name" value="CHORION PEROXIDASE"/>
    <property type="match status" value="1"/>
</dbReference>
<protein>
    <recommendedName>
        <fullName evidence="9">Peroxidase</fullName>
    </recommendedName>
</protein>
<dbReference type="PROSITE" id="PS50292">
    <property type="entry name" value="PEROXIDASE_3"/>
    <property type="match status" value="1"/>
</dbReference>
<dbReference type="GO" id="GO:0004601">
    <property type="term" value="F:peroxidase activity"/>
    <property type="evidence" value="ECO:0007669"/>
    <property type="project" value="UniProtKB-KW"/>
</dbReference>
<keyword evidence="2" id="KW-0964">Secreted</keyword>
<keyword evidence="5" id="KW-0408">Iron</keyword>
<keyword evidence="6" id="KW-0732">Signal</keyword>
<evidence type="ECO:0000256" key="4">
    <source>
        <dbReference type="ARBA" id="ARBA00023180"/>
    </source>
</evidence>
<dbReference type="GO" id="GO:0046872">
    <property type="term" value="F:metal ion binding"/>
    <property type="evidence" value="ECO:0007669"/>
    <property type="project" value="UniProtKB-KW"/>
</dbReference>
<evidence type="ECO:0000256" key="2">
    <source>
        <dbReference type="ARBA" id="ARBA00022525"/>
    </source>
</evidence>
<dbReference type="PRINTS" id="PR00457">
    <property type="entry name" value="ANPEROXIDASE"/>
</dbReference>
<feature type="chain" id="PRO_5040449113" description="Peroxidase" evidence="6">
    <location>
        <begin position="22"/>
        <end position="628"/>
    </location>
</feature>
<keyword evidence="4" id="KW-0325">Glycoprotein</keyword>
<gene>
    <name evidence="7" type="ORF">APHIGO_LOCUS10826</name>
</gene>
<dbReference type="InterPro" id="IPR010255">
    <property type="entry name" value="Haem_peroxidase_sf"/>
</dbReference>
<dbReference type="GO" id="GO:0020037">
    <property type="term" value="F:heme binding"/>
    <property type="evidence" value="ECO:0007669"/>
    <property type="project" value="InterPro"/>
</dbReference>
<evidence type="ECO:0000313" key="7">
    <source>
        <dbReference type="EMBL" id="CAH1737259.1"/>
    </source>
</evidence>
<organism evidence="7 8">
    <name type="scientific">Aphis gossypii</name>
    <name type="common">Cotton aphid</name>
    <dbReference type="NCBI Taxonomy" id="80765"/>
    <lineage>
        <taxon>Eukaryota</taxon>
        <taxon>Metazoa</taxon>
        <taxon>Ecdysozoa</taxon>
        <taxon>Arthropoda</taxon>
        <taxon>Hexapoda</taxon>
        <taxon>Insecta</taxon>
        <taxon>Pterygota</taxon>
        <taxon>Neoptera</taxon>
        <taxon>Paraneoptera</taxon>
        <taxon>Hemiptera</taxon>
        <taxon>Sternorrhyncha</taxon>
        <taxon>Aphidomorpha</taxon>
        <taxon>Aphidoidea</taxon>
        <taxon>Aphididae</taxon>
        <taxon>Aphidini</taxon>
        <taxon>Aphis</taxon>
        <taxon>Aphis</taxon>
    </lineage>
</organism>
<dbReference type="Pfam" id="PF03098">
    <property type="entry name" value="An_peroxidase"/>
    <property type="match status" value="1"/>
</dbReference>
<keyword evidence="5" id="KW-0349">Heme</keyword>
<name>A0A9P0NRU9_APHGO</name>
<feature type="binding site" description="axial binding residue" evidence="5">
    <location>
        <position position="386"/>
    </location>
    <ligand>
        <name>heme b</name>
        <dbReference type="ChEBI" id="CHEBI:60344"/>
    </ligand>
    <ligandPart>
        <name>Fe</name>
        <dbReference type="ChEBI" id="CHEBI:18248"/>
    </ligandPart>
</feature>
<feature type="signal peptide" evidence="6">
    <location>
        <begin position="1"/>
        <end position="21"/>
    </location>
</feature>
<sequence>MKFINKSIFLILLIVLSKTQADSFDEVNLIKTRKVVIDNTFYEKCVSKQFTCYSSAKYRSMDGTCNNLQNPLWGSSFSPYIRLDKAYYADGNFSMRVQFRDGKPLPSARTLQVGIFWMQTPSWDIPDINNYQVNQFGQYLAHDITLMPSNFAVPPNDCCEVQGQKNIPLSCQAVIKVEANDPSYSIINKTCLPFKRAMTAAIDFNCPIFPQIPFNQQTAFIDASQLYGPTPKKAASLRSFQGGKLKTEEINGQKFGIQVQRNGSKLCGGRNNVNYCFNRGDVRNNQHFGLILYEETFLRFHNLITDLLIELNPHWIDETLYHEGRRIVIAFEEIIVYRDYLPILLGKDYCDSVGLSLSKDNKTVYDPTIMPQLAVEFSAAAFRIPHNVAPMFYYFLDQNYDVTEIYKLNEFMGIADQIVPINKLEELLRGMCYNQGRSPLPNYNPLITSRLFHGWVKGAADQDLASIDVQRGRDSGIPPYYKFREICGFKNITSFNDLVGIFYDDFDIGRLQLFYDSVFDIDFIVGALLEKNVEGGMVGETARCIIADSFFRSRNGDRFFFDVPDQPGSFTEEQLDVLWSLDLSQLFCLTTNIDQLPVDIFKPLEVLDMYDCKSIELNLGPWKVDNTG</sequence>
<evidence type="ECO:0000256" key="6">
    <source>
        <dbReference type="SAM" id="SignalP"/>
    </source>
</evidence>
<dbReference type="PANTHER" id="PTHR11475">
    <property type="entry name" value="OXIDASE/PEROXIDASE"/>
    <property type="match status" value="1"/>
</dbReference>
<dbReference type="InterPro" id="IPR037120">
    <property type="entry name" value="Haem_peroxidase_sf_animal"/>
</dbReference>
<comment type="subcellular location">
    <subcellularLocation>
        <location evidence="1">Secreted</location>
    </subcellularLocation>
</comment>
<dbReference type="InterPro" id="IPR019791">
    <property type="entry name" value="Haem_peroxidase_animal"/>
</dbReference>
<evidence type="ECO:0008006" key="9">
    <source>
        <dbReference type="Google" id="ProtNLM"/>
    </source>
</evidence>
<dbReference type="Proteomes" id="UP001154329">
    <property type="component" value="Chromosome 4"/>
</dbReference>
<evidence type="ECO:0000313" key="8">
    <source>
        <dbReference type="Proteomes" id="UP001154329"/>
    </source>
</evidence>
<dbReference type="SUPFAM" id="SSF48113">
    <property type="entry name" value="Heme-dependent peroxidases"/>
    <property type="match status" value="1"/>
</dbReference>
<keyword evidence="3" id="KW-0575">Peroxidase</keyword>
<accession>A0A9P0NRU9</accession>
<dbReference type="GO" id="GO:0006979">
    <property type="term" value="P:response to oxidative stress"/>
    <property type="evidence" value="ECO:0007669"/>
    <property type="project" value="InterPro"/>
</dbReference>
<evidence type="ECO:0000256" key="5">
    <source>
        <dbReference type="PIRSR" id="PIRSR619791-2"/>
    </source>
</evidence>
<dbReference type="Gene3D" id="1.10.640.10">
    <property type="entry name" value="Haem peroxidase domain superfamily, animal type"/>
    <property type="match status" value="1"/>
</dbReference>
<keyword evidence="3" id="KW-0560">Oxidoreductase</keyword>
<reference evidence="7" key="1">
    <citation type="submission" date="2022-02" db="EMBL/GenBank/DDBJ databases">
        <authorList>
            <person name="King R."/>
        </authorList>
    </citation>
    <scope>NUCLEOTIDE SEQUENCE</scope>
</reference>
<keyword evidence="5" id="KW-0479">Metal-binding</keyword>
<dbReference type="AlphaFoldDB" id="A0A9P0NRU9"/>
<proteinExistence type="predicted"/>
<keyword evidence="8" id="KW-1185">Reference proteome</keyword>
<dbReference type="EMBL" id="OU899037">
    <property type="protein sequence ID" value="CAH1737259.1"/>
    <property type="molecule type" value="Genomic_DNA"/>
</dbReference>